<evidence type="ECO:0000313" key="1">
    <source>
        <dbReference type="EMBL" id="KAF6217035.1"/>
    </source>
</evidence>
<protein>
    <recommendedName>
        <fullName evidence="3">DUF19 domain-containing protein</fullName>
    </recommendedName>
</protein>
<keyword evidence="2" id="KW-1185">Reference proteome</keyword>
<dbReference type="EMBL" id="WIXP02000001">
    <property type="protein sequence ID" value="KAF6217035.1"/>
    <property type="molecule type" value="Genomic_DNA"/>
</dbReference>
<name>A0A8S9YE25_APOLU</name>
<evidence type="ECO:0008006" key="3">
    <source>
        <dbReference type="Google" id="ProtNLM"/>
    </source>
</evidence>
<evidence type="ECO:0000313" key="2">
    <source>
        <dbReference type="Proteomes" id="UP000466442"/>
    </source>
</evidence>
<gene>
    <name evidence="1" type="ORF">GE061_001388</name>
</gene>
<proteinExistence type="predicted"/>
<dbReference type="PANTHER" id="PTHR33964">
    <property type="entry name" value="RE45066P-RELATED"/>
    <property type="match status" value="1"/>
</dbReference>
<organism evidence="1 2">
    <name type="scientific">Apolygus lucorum</name>
    <name type="common">Small green plant bug</name>
    <name type="synonym">Lygocoris lucorum</name>
    <dbReference type="NCBI Taxonomy" id="248454"/>
    <lineage>
        <taxon>Eukaryota</taxon>
        <taxon>Metazoa</taxon>
        <taxon>Ecdysozoa</taxon>
        <taxon>Arthropoda</taxon>
        <taxon>Hexapoda</taxon>
        <taxon>Insecta</taxon>
        <taxon>Pterygota</taxon>
        <taxon>Neoptera</taxon>
        <taxon>Paraneoptera</taxon>
        <taxon>Hemiptera</taxon>
        <taxon>Heteroptera</taxon>
        <taxon>Panheteroptera</taxon>
        <taxon>Cimicomorpha</taxon>
        <taxon>Miridae</taxon>
        <taxon>Mirini</taxon>
        <taxon>Apolygus</taxon>
    </lineage>
</organism>
<dbReference type="OrthoDB" id="10051804at2759"/>
<reference evidence="1" key="1">
    <citation type="journal article" date="2021" name="Mol. Ecol. Resour.">
        <title>Apolygus lucorum genome provides insights into omnivorousness and mesophyll feeding.</title>
        <authorList>
            <person name="Liu Y."/>
            <person name="Liu H."/>
            <person name="Wang H."/>
            <person name="Huang T."/>
            <person name="Liu B."/>
            <person name="Yang B."/>
            <person name="Yin L."/>
            <person name="Li B."/>
            <person name="Zhang Y."/>
            <person name="Zhang S."/>
            <person name="Jiang F."/>
            <person name="Zhang X."/>
            <person name="Ren Y."/>
            <person name="Wang B."/>
            <person name="Wang S."/>
            <person name="Lu Y."/>
            <person name="Wu K."/>
            <person name="Fan W."/>
            <person name="Wang G."/>
        </authorList>
    </citation>
    <scope>NUCLEOTIDE SEQUENCE</scope>
    <source>
        <strain evidence="1">12Hb</strain>
    </source>
</reference>
<dbReference type="AlphaFoldDB" id="A0A8S9YE25"/>
<dbReference type="PANTHER" id="PTHR33964:SF1">
    <property type="entry name" value="RE45066P"/>
    <property type="match status" value="1"/>
</dbReference>
<dbReference type="Proteomes" id="UP000466442">
    <property type="component" value="Linkage Group LG1"/>
</dbReference>
<accession>A0A8S9YE25</accession>
<comment type="caution">
    <text evidence="1">The sequence shown here is derived from an EMBL/GenBank/DDBJ whole genome shotgun (WGS) entry which is preliminary data.</text>
</comment>
<sequence length="266" mass="30327">MKYALLCCYAASRCPGSEMNTSMSIMEIESVELAQGDRNLVNKTYIFRSVICVEVDAEEEEYDCADRRIYECAYPGDIQKFHAVSSPEELVPLCRNLHDYLRCIDHFTRKCLEPPQRSHFNRLFSGTSMIIQEICSEGHYQTEFLKHAACMKHLHVELDVCAQTYHGKIEKIGNNHQIGNNICCPLREYMNCINDVVLLRCGEVAANFSRGFNERLFHAILTTHCVSEETDCNFFPNANGGPRKLPQEILLLLLAVTTCLIHFTSS</sequence>